<keyword evidence="1" id="KW-0238">DNA-binding</keyword>
<dbReference type="InterPro" id="IPR036390">
    <property type="entry name" value="WH_DNA-bd_sf"/>
</dbReference>
<dbReference type="SUPFAM" id="SSF46785">
    <property type="entry name" value="Winged helix' DNA-binding domain"/>
    <property type="match status" value="1"/>
</dbReference>
<sequence length="183" mass="21155">MTISNDKEYIILTQLDANPKASQRDISRQTGFSLGSVNLLLKKMISRGVVKMEEIPANRVAYMLTPAGILEKAQKTVKYVKVHYTIIEKMKEDIKFCLKTLLNQHDSLYFIHSEDEFSRLTELALREMNAKENGSIIYIQTVEEIEKLDIPILHVGMEFKNDISNPIVNLPERVMLLETREWL</sequence>
<dbReference type="Proteomes" id="UP000199230">
    <property type="component" value="Unassembled WGS sequence"/>
</dbReference>
<evidence type="ECO:0000313" key="1">
    <source>
        <dbReference type="EMBL" id="SDY98987.1"/>
    </source>
</evidence>
<evidence type="ECO:0000313" key="2">
    <source>
        <dbReference type="Proteomes" id="UP000199230"/>
    </source>
</evidence>
<name>A0A1H3PD41_9FIRM</name>
<gene>
    <name evidence="1" type="ORF">SAMN05192546_106147</name>
</gene>
<proteinExistence type="predicted"/>
<dbReference type="Gene3D" id="1.10.10.10">
    <property type="entry name" value="Winged helix-like DNA-binding domain superfamily/Winged helix DNA-binding domain"/>
    <property type="match status" value="1"/>
</dbReference>
<keyword evidence="2" id="KW-1185">Reference proteome</keyword>
<dbReference type="STRING" id="159292.SAMN05192546_106147"/>
<dbReference type="RefSeq" id="WP_093313907.1">
    <property type="nucleotide sequence ID" value="NZ_FNPV01000006.1"/>
</dbReference>
<accession>A0A1H3PD41</accession>
<dbReference type="Pfam" id="PF13412">
    <property type="entry name" value="HTH_24"/>
    <property type="match status" value="1"/>
</dbReference>
<protein>
    <submittedName>
        <fullName evidence="1">Winged helix-turn-helix DNA-binding</fullName>
    </submittedName>
</protein>
<reference evidence="1 2" key="1">
    <citation type="submission" date="2016-10" db="EMBL/GenBank/DDBJ databases">
        <authorList>
            <person name="de Groot N.N."/>
        </authorList>
    </citation>
    <scope>NUCLEOTIDE SEQUENCE [LARGE SCALE GENOMIC DNA]</scope>
    <source>
        <strain evidence="1 2">APO</strain>
    </source>
</reference>
<dbReference type="AlphaFoldDB" id="A0A1H3PD41"/>
<dbReference type="OrthoDB" id="2082425at2"/>
<dbReference type="GO" id="GO:0003677">
    <property type="term" value="F:DNA binding"/>
    <property type="evidence" value="ECO:0007669"/>
    <property type="project" value="UniProtKB-KW"/>
</dbReference>
<dbReference type="InterPro" id="IPR036388">
    <property type="entry name" value="WH-like_DNA-bd_sf"/>
</dbReference>
<organism evidence="1 2">
    <name type="scientific">Tindallia californiensis</name>
    <dbReference type="NCBI Taxonomy" id="159292"/>
    <lineage>
        <taxon>Bacteria</taxon>
        <taxon>Bacillati</taxon>
        <taxon>Bacillota</taxon>
        <taxon>Clostridia</taxon>
        <taxon>Peptostreptococcales</taxon>
        <taxon>Tindalliaceae</taxon>
        <taxon>Tindallia</taxon>
    </lineage>
</organism>
<dbReference type="EMBL" id="FNPV01000006">
    <property type="protein sequence ID" value="SDY98987.1"/>
    <property type="molecule type" value="Genomic_DNA"/>
</dbReference>